<feature type="domain" description="Transposase MuDR plant" evidence="2">
    <location>
        <begin position="165"/>
        <end position="223"/>
    </location>
</feature>
<evidence type="ECO:0000256" key="1">
    <source>
        <dbReference type="SAM" id="MobiDB-lite"/>
    </source>
</evidence>
<dbReference type="PANTHER" id="PTHR31973:SF197">
    <property type="entry name" value="SWIM-TYPE DOMAIN-CONTAINING PROTEIN"/>
    <property type="match status" value="1"/>
</dbReference>
<dbReference type="InterPro" id="IPR004332">
    <property type="entry name" value="Transposase_MuDR"/>
</dbReference>
<name>A0ABQ7W6C1_SOLTU</name>
<dbReference type="PANTHER" id="PTHR31973">
    <property type="entry name" value="POLYPROTEIN, PUTATIVE-RELATED"/>
    <property type="match status" value="1"/>
</dbReference>
<proteinExistence type="predicted"/>
<sequence>MEVAFIKHVSVKEGGSTVITTLGPFSVEKYNQVLENCSRVSRIEHGINGICEVEHPLKEENGDSLDFEEDDLEDVPDQDDSEDQGVELGEVGIDKGFENIFTNKAAKYNGKLGGDEVFIDSSDEPSEDSDEELDVLAQPGVDLPLRRKSNKLRYDSSSFISFFELGMIFESATQFRKVVADYVVQHKVQLRLKPNEPHRVRVKCEGKCKWEIFASLDKDSGIFFVKKYYPTHRCISKNRNRLCTTKYVEMKMRDRIIALPDMRVHKLQETLRKKWGLKVGRSICYRAKMNVIVKFLGD</sequence>
<dbReference type="Pfam" id="PF03108">
    <property type="entry name" value="DBD_Tnp_Mut"/>
    <property type="match status" value="1"/>
</dbReference>
<organism evidence="3 4">
    <name type="scientific">Solanum tuberosum</name>
    <name type="common">Potato</name>
    <dbReference type="NCBI Taxonomy" id="4113"/>
    <lineage>
        <taxon>Eukaryota</taxon>
        <taxon>Viridiplantae</taxon>
        <taxon>Streptophyta</taxon>
        <taxon>Embryophyta</taxon>
        <taxon>Tracheophyta</taxon>
        <taxon>Spermatophyta</taxon>
        <taxon>Magnoliopsida</taxon>
        <taxon>eudicotyledons</taxon>
        <taxon>Gunneridae</taxon>
        <taxon>Pentapetalae</taxon>
        <taxon>asterids</taxon>
        <taxon>lamiids</taxon>
        <taxon>Solanales</taxon>
        <taxon>Solanaceae</taxon>
        <taxon>Solanoideae</taxon>
        <taxon>Solaneae</taxon>
        <taxon>Solanum</taxon>
    </lineage>
</organism>
<protein>
    <recommendedName>
        <fullName evidence="2">Transposase MuDR plant domain-containing protein</fullName>
    </recommendedName>
</protein>
<comment type="caution">
    <text evidence="3">The sequence shown here is derived from an EMBL/GenBank/DDBJ whole genome shotgun (WGS) entry which is preliminary data.</text>
</comment>
<evidence type="ECO:0000259" key="2">
    <source>
        <dbReference type="Pfam" id="PF03108"/>
    </source>
</evidence>
<dbReference type="EMBL" id="JAIVGD010000003">
    <property type="protein sequence ID" value="KAH0776290.1"/>
    <property type="molecule type" value="Genomic_DNA"/>
</dbReference>
<keyword evidence="4" id="KW-1185">Reference proteome</keyword>
<evidence type="ECO:0000313" key="3">
    <source>
        <dbReference type="EMBL" id="KAH0776290.1"/>
    </source>
</evidence>
<feature type="region of interest" description="Disordered" evidence="1">
    <location>
        <begin position="61"/>
        <end position="84"/>
    </location>
</feature>
<feature type="compositionally biased region" description="Acidic residues" evidence="1">
    <location>
        <begin position="62"/>
        <end position="84"/>
    </location>
</feature>
<gene>
    <name evidence="3" type="ORF">KY290_007701</name>
</gene>
<evidence type="ECO:0000313" key="4">
    <source>
        <dbReference type="Proteomes" id="UP000826656"/>
    </source>
</evidence>
<reference evidence="3 4" key="1">
    <citation type="journal article" date="2021" name="bioRxiv">
        <title>Chromosome-scale and haplotype-resolved genome assembly of a tetraploid potato cultivar.</title>
        <authorList>
            <person name="Sun H."/>
            <person name="Jiao W.-B."/>
            <person name="Krause K."/>
            <person name="Campoy J.A."/>
            <person name="Goel M."/>
            <person name="Folz-Donahue K."/>
            <person name="Kukat C."/>
            <person name="Huettel B."/>
            <person name="Schneeberger K."/>
        </authorList>
    </citation>
    <scope>NUCLEOTIDE SEQUENCE [LARGE SCALE GENOMIC DNA]</scope>
    <source>
        <strain evidence="3">SolTubOtavaFocal</strain>
        <tissue evidence="3">Leaves</tissue>
    </source>
</reference>
<accession>A0ABQ7W6C1</accession>
<dbReference type="Proteomes" id="UP000826656">
    <property type="component" value="Unassembled WGS sequence"/>
</dbReference>